<evidence type="ECO:0000256" key="1">
    <source>
        <dbReference type="ARBA" id="ARBA00004245"/>
    </source>
</evidence>
<evidence type="ECO:0000256" key="7">
    <source>
        <dbReference type="ARBA" id="ARBA00023212"/>
    </source>
</evidence>
<dbReference type="OrthoDB" id="3176171at2759"/>
<dbReference type="InterPro" id="IPR008984">
    <property type="entry name" value="SMAD_FHA_dom_sf"/>
</dbReference>
<proteinExistence type="predicted"/>
<evidence type="ECO:0000256" key="4">
    <source>
        <dbReference type="ARBA" id="ARBA00022741"/>
    </source>
</evidence>
<keyword evidence="5" id="KW-0067">ATP-binding</keyword>
<evidence type="ECO:0000259" key="9">
    <source>
        <dbReference type="Pfam" id="PF16183"/>
    </source>
</evidence>
<accession>A0A913XHM4</accession>
<evidence type="ECO:0000256" key="2">
    <source>
        <dbReference type="ARBA" id="ARBA00022490"/>
    </source>
</evidence>
<feature type="domain" description="Kinesin-associated" evidence="9">
    <location>
        <begin position="22"/>
        <end position="92"/>
    </location>
</feature>
<keyword evidence="3" id="KW-0493">Microtubule</keyword>
<evidence type="ECO:0000313" key="10">
    <source>
        <dbReference type="EnsemblMetazoa" id="XP_020904412.1"/>
    </source>
</evidence>
<keyword evidence="7" id="KW-0206">Cytoskeleton</keyword>
<dbReference type="SUPFAM" id="SSF49879">
    <property type="entry name" value="SMAD/FHA domain"/>
    <property type="match status" value="1"/>
</dbReference>
<name>A0A913XHM4_EXADI</name>
<dbReference type="AlphaFoldDB" id="A0A913XHM4"/>
<dbReference type="Proteomes" id="UP000887567">
    <property type="component" value="Unplaced"/>
</dbReference>
<evidence type="ECO:0000313" key="11">
    <source>
        <dbReference type="Proteomes" id="UP000887567"/>
    </source>
</evidence>
<evidence type="ECO:0000256" key="5">
    <source>
        <dbReference type="ARBA" id="ARBA00022840"/>
    </source>
</evidence>
<dbReference type="GeneID" id="110242738"/>
<organism evidence="10 11">
    <name type="scientific">Exaiptasia diaphana</name>
    <name type="common">Tropical sea anemone</name>
    <name type="synonym">Aiptasia pulchella</name>
    <dbReference type="NCBI Taxonomy" id="2652724"/>
    <lineage>
        <taxon>Eukaryota</taxon>
        <taxon>Metazoa</taxon>
        <taxon>Cnidaria</taxon>
        <taxon>Anthozoa</taxon>
        <taxon>Hexacorallia</taxon>
        <taxon>Actiniaria</taxon>
        <taxon>Aiptasiidae</taxon>
        <taxon>Exaiptasia</taxon>
    </lineage>
</organism>
<protein>
    <recommendedName>
        <fullName evidence="9">Kinesin-associated domain-containing protein</fullName>
    </recommendedName>
</protein>
<dbReference type="Gene3D" id="2.60.200.20">
    <property type="match status" value="1"/>
</dbReference>
<dbReference type="InterPro" id="IPR032405">
    <property type="entry name" value="Kinesin_assoc"/>
</dbReference>
<evidence type="ECO:0000256" key="6">
    <source>
        <dbReference type="ARBA" id="ARBA00023175"/>
    </source>
</evidence>
<keyword evidence="6" id="KW-0505">Motor protein</keyword>
<keyword evidence="8" id="KW-0175">Coiled coil</keyword>
<dbReference type="GO" id="GO:0005524">
    <property type="term" value="F:ATP binding"/>
    <property type="evidence" value="ECO:0007669"/>
    <property type="project" value="UniProtKB-KW"/>
</dbReference>
<dbReference type="PANTHER" id="PTHR47117">
    <property type="entry name" value="STAR-RELATED LIPID TRANSFER PROTEIN 9"/>
    <property type="match status" value="1"/>
</dbReference>
<evidence type="ECO:0000256" key="3">
    <source>
        <dbReference type="ARBA" id="ARBA00022701"/>
    </source>
</evidence>
<dbReference type="Gene3D" id="6.10.250.2520">
    <property type="match status" value="1"/>
</dbReference>
<keyword evidence="2" id="KW-0963">Cytoplasm</keyword>
<keyword evidence="11" id="KW-1185">Reference proteome</keyword>
<keyword evidence="4" id="KW-0547">Nucleotide-binding</keyword>
<comment type="subcellular location">
    <subcellularLocation>
        <location evidence="1">Cytoplasm</location>
        <location evidence="1">Cytoskeleton</location>
    </subcellularLocation>
</comment>
<reference evidence="10" key="1">
    <citation type="submission" date="2022-11" db="UniProtKB">
        <authorList>
            <consortium name="EnsemblMetazoa"/>
        </authorList>
    </citation>
    <scope>IDENTIFICATION</scope>
</reference>
<evidence type="ECO:0000256" key="8">
    <source>
        <dbReference type="SAM" id="Coils"/>
    </source>
</evidence>
<dbReference type="GO" id="GO:0005874">
    <property type="term" value="C:microtubule"/>
    <property type="evidence" value="ECO:0007669"/>
    <property type="project" value="UniProtKB-KW"/>
</dbReference>
<sequence>MHATNSPEDNRNALTEIQLLREKLMESQRLLVESTRNWQEKFALSERRKLEEAENLKKAGISFKVDNKLPNLVNLNEDPQLSEMLLYILKPGTTTVGHQDNQDIQLNGALVAESHCMIKNTGLQVQVTPL</sequence>
<dbReference type="Pfam" id="PF16183">
    <property type="entry name" value="Kinesin_assoc"/>
    <property type="match status" value="1"/>
</dbReference>
<dbReference type="PANTHER" id="PTHR47117:SF5">
    <property type="entry name" value="KINESIN-LIKE PROTEIN KIF14"/>
    <property type="match status" value="1"/>
</dbReference>
<dbReference type="RefSeq" id="XP_020904412.1">
    <property type="nucleotide sequence ID" value="XM_021048753.1"/>
</dbReference>
<dbReference type="KEGG" id="epa:110242738"/>
<dbReference type="EnsemblMetazoa" id="XM_021048753.1">
    <property type="protein sequence ID" value="XP_020904412.1"/>
    <property type="gene ID" value="LOC110242738"/>
</dbReference>
<feature type="coiled-coil region" evidence="8">
    <location>
        <begin position="10"/>
        <end position="37"/>
    </location>
</feature>